<name>A0AAV4U4W9_CAEEX</name>
<evidence type="ECO:0000313" key="1">
    <source>
        <dbReference type="EMBL" id="GIY52785.1"/>
    </source>
</evidence>
<protein>
    <submittedName>
        <fullName evidence="1">Uncharacterized protein</fullName>
    </submittedName>
</protein>
<dbReference type="AlphaFoldDB" id="A0AAV4U4W9"/>
<reference evidence="1 2" key="1">
    <citation type="submission" date="2021-06" db="EMBL/GenBank/DDBJ databases">
        <title>Caerostris extrusa draft genome.</title>
        <authorList>
            <person name="Kono N."/>
            <person name="Arakawa K."/>
        </authorList>
    </citation>
    <scope>NUCLEOTIDE SEQUENCE [LARGE SCALE GENOMIC DNA]</scope>
</reference>
<evidence type="ECO:0000313" key="2">
    <source>
        <dbReference type="Proteomes" id="UP001054945"/>
    </source>
</evidence>
<proteinExistence type="predicted"/>
<dbReference type="Proteomes" id="UP001054945">
    <property type="component" value="Unassembled WGS sequence"/>
</dbReference>
<organism evidence="1 2">
    <name type="scientific">Caerostris extrusa</name>
    <name type="common">Bark spider</name>
    <name type="synonym">Caerostris bankana</name>
    <dbReference type="NCBI Taxonomy" id="172846"/>
    <lineage>
        <taxon>Eukaryota</taxon>
        <taxon>Metazoa</taxon>
        <taxon>Ecdysozoa</taxon>
        <taxon>Arthropoda</taxon>
        <taxon>Chelicerata</taxon>
        <taxon>Arachnida</taxon>
        <taxon>Araneae</taxon>
        <taxon>Araneomorphae</taxon>
        <taxon>Entelegynae</taxon>
        <taxon>Araneoidea</taxon>
        <taxon>Araneidae</taxon>
        <taxon>Caerostris</taxon>
    </lineage>
</organism>
<sequence length="75" mass="8621">MPPLISLRPNNARGPTYTERARAQLAPEDATDSHPMQLLLQRERVNPSFFCLSDYNLEWTLFLECSRNISGGEFH</sequence>
<accession>A0AAV4U4W9</accession>
<dbReference type="EMBL" id="BPLR01012288">
    <property type="protein sequence ID" value="GIY52785.1"/>
    <property type="molecule type" value="Genomic_DNA"/>
</dbReference>
<gene>
    <name evidence="1" type="ORF">CEXT_624491</name>
</gene>
<keyword evidence="2" id="KW-1185">Reference proteome</keyword>
<comment type="caution">
    <text evidence="1">The sequence shown here is derived from an EMBL/GenBank/DDBJ whole genome shotgun (WGS) entry which is preliminary data.</text>
</comment>